<dbReference type="EMBL" id="CACRUB010000031">
    <property type="protein sequence ID" value="VYU26088.1"/>
    <property type="molecule type" value="Genomic_DNA"/>
</dbReference>
<evidence type="ECO:0000313" key="1">
    <source>
        <dbReference type="EMBL" id="VYU26088.1"/>
    </source>
</evidence>
<accession>A0A6N3DFI9</accession>
<name>A0A6N3DFI9_FLAPL</name>
<sequence length="54" mass="6375">MENKTGTLICWVNEEKCILAFAPIDGYEAHEFTSSDQYWAFVMEAVDKRRFRVQ</sequence>
<gene>
    <name evidence="1" type="ORF">FPLFYP42_01745</name>
</gene>
<organism evidence="1">
    <name type="scientific">Flavonifractor plautii</name>
    <name type="common">Fusobacterium plautii</name>
    <dbReference type="NCBI Taxonomy" id="292800"/>
    <lineage>
        <taxon>Bacteria</taxon>
        <taxon>Bacillati</taxon>
        <taxon>Bacillota</taxon>
        <taxon>Clostridia</taxon>
        <taxon>Eubacteriales</taxon>
        <taxon>Oscillospiraceae</taxon>
        <taxon>Flavonifractor</taxon>
    </lineage>
</organism>
<dbReference type="RefSeq" id="WP_156621413.1">
    <property type="nucleotide sequence ID" value="NZ_CACRUB010000031.1"/>
</dbReference>
<dbReference type="AlphaFoldDB" id="A0A6N3DFI9"/>
<protein>
    <submittedName>
        <fullName evidence="1">Uncharacterized protein</fullName>
    </submittedName>
</protein>
<reference evidence="1" key="1">
    <citation type="submission" date="2019-11" db="EMBL/GenBank/DDBJ databases">
        <authorList>
            <person name="Feng L."/>
        </authorList>
    </citation>
    <scope>NUCLEOTIDE SEQUENCE</scope>
    <source>
        <strain evidence="1">FplautiiLFYP42</strain>
    </source>
</reference>
<proteinExistence type="predicted"/>